<accession>A0ABQ7MI15</accession>
<dbReference type="PROSITE" id="PS51293">
    <property type="entry name" value="SANT"/>
    <property type="match status" value="1"/>
</dbReference>
<evidence type="ECO:0000256" key="6">
    <source>
        <dbReference type="ARBA" id="ARBA00022695"/>
    </source>
</evidence>
<feature type="repeat" description="WD" evidence="13">
    <location>
        <begin position="183"/>
        <end position="215"/>
    </location>
</feature>
<feature type="compositionally biased region" description="Basic and acidic residues" evidence="15">
    <location>
        <begin position="2114"/>
        <end position="2126"/>
    </location>
</feature>
<dbReference type="CDD" id="cd00167">
    <property type="entry name" value="SANT"/>
    <property type="match status" value="4"/>
</dbReference>
<dbReference type="Gene3D" id="3.90.1110.10">
    <property type="entry name" value="RNA polymerase Rpb2, domain 2"/>
    <property type="match status" value="1"/>
</dbReference>
<dbReference type="InterPro" id="IPR014724">
    <property type="entry name" value="RNA_pol_RPB2_OB-fold"/>
</dbReference>
<dbReference type="Gene3D" id="2.40.50.150">
    <property type="match status" value="1"/>
</dbReference>
<dbReference type="PROSITE" id="PS50082">
    <property type="entry name" value="WD_REPEATS_2"/>
    <property type="match status" value="5"/>
</dbReference>
<feature type="compositionally biased region" description="Polar residues" evidence="15">
    <location>
        <begin position="2599"/>
        <end position="2609"/>
    </location>
</feature>
<feature type="region of interest" description="Disordered" evidence="15">
    <location>
        <begin position="2512"/>
        <end position="2548"/>
    </location>
</feature>
<keyword evidence="7" id="KW-0479">Metal-binding</keyword>
<dbReference type="PROSITE" id="PS00678">
    <property type="entry name" value="WD_REPEATS_1"/>
    <property type="match status" value="1"/>
</dbReference>
<keyword evidence="6 14" id="KW-0548">Nucleotidyltransferase</keyword>
<feature type="domain" description="Myb-like" evidence="16">
    <location>
        <begin position="2300"/>
        <end position="2351"/>
    </location>
</feature>
<evidence type="ECO:0000256" key="9">
    <source>
        <dbReference type="ARBA" id="ARBA00022833"/>
    </source>
</evidence>
<dbReference type="Pfam" id="PF00562">
    <property type="entry name" value="RNA_pol_Rpb2_6"/>
    <property type="match status" value="1"/>
</dbReference>
<dbReference type="CDD" id="cd00200">
    <property type="entry name" value="WD40"/>
    <property type="match status" value="1"/>
</dbReference>
<dbReference type="CDD" id="cd00653">
    <property type="entry name" value="RNA_pol_B_RPB2"/>
    <property type="match status" value="1"/>
</dbReference>
<evidence type="ECO:0000313" key="20">
    <source>
        <dbReference type="Proteomes" id="UP000823674"/>
    </source>
</evidence>
<dbReference type="InterPro" id="IPR011047">
    <property type="entry name" value="Quinoprotein_ADH-like_sf"/>
</dbReference>
<dbReference type="Pfam" id="PF00400">
    <property type="entry name" value="WD40"/>
    <property type="match status" value="6"/>
</dbReference>
<keyword evidence="9" id="KW-0862">Zinc</keyword>
<feature type="repeat" description="WD" evidence="13">
    <location>
        <begin position="487"/>
        <end position="528"/>
    </location>
</feature>
<feature type="domain" description="Myb-like" evidence="16">
    <location>
        <begin position="2247"/>
        <end position="2299"/>
    </location>
</feature>
<dbReference type="InterPro" id="IPR007642">
    <property type="entry name" value="RNA_pol_Rpb2_2"/>
</dbReference>
<dbReference type="SUPFAM" id="SSF50998">
    <property type="entry name" value="Quinoprotein alcohol dehydrogenase-like"/>
    <property type="match status" value="1"/>
</dbReference>
<evidence type="ECO:0000256" key="8">
    <source>
        <dbReference type="ARBA" id="ARBA00022737"/>
    </source>
</evidence>
<dbReference type="PROSITE" id="PS50294">
    <property type="entry name" value="WD_REPEATS_REGION"/>
    <property type="match status" value="2"/>
</dbReference>
<evidence type="ECO:0000313" key="19">
    <source>
        <dbReference type="EMBL" id="KAG5398388.1"/>
    </source>
</evidence>
<dbReference type="EC" id="2.7.7.6" evidence="14"/>
<dbReference type="Pfam" id="PF04560">
    <property type="entry name" value="RNA_pol_Rpb2_7"/>
    <property type="match status" value="1"/>
</dbReference>
<feature type="repeat" description="WD" evidence="13">
    <location>
        <begin position="228"/>
        <end position="262"/>
    </location>
</feature>
<comment type="catalytic activity">
    <reaction evidence="12 14">
        <text>RNA(n) + a ribonucleoside 5'-triphosphate = RNA(n+1) + diphosphate</text>
        <dbReference type="Rhea" id="RHEA:21248"/>
        <dbReference type="Rhea" id="RHEA-COMP:14527"/>
        <dbReference type="Rhea" id="RHEA-COMP:17342"/>
        <dbReference type="ChEBI" id="CHEBI:33019"/>
        <dbReference type="ChEBI" id="CHEBI:61557"/>
        <dbReference type="ChEBI" id="CHEBI:140395"/>
        <dbReference type="EC" id="2.7.7.6"/>
    </reaction>
</comment>
<feature type="domain" description="HTH myb-type" evidence="18">
    <location>
        <begin position="2247"/>
        <end position="2299"/>
    </location>
</feature>
<evidence type="ECO:0000256" key="14">
    <source>
        <dbReference type="RuleBase" id="RU363031"/>
    </source>
</evidence>
<dbReference type="Gene3D" id="2.130.10.10">
    <property type="entry name" value="YVTN repeat-like/Quinoprotein amine dehydrogenase"/>
    <property type="match status" value="2"/>
</dbReference>
<dbReference type="PROSITE" id="PS50090">
    <property type="entry name" value="MYB_LIKE"/>
    <property type="match status" value="5"/>
</dbReference>
<dbReference type="Proteomes" id="UP000823674">
    <property type="component" value="Chromosome A05"/>
</dbReference>
<dbReference type="InterPro" id="IPR007645">
    <property type="entry name" value="RNA_pol_Rpb2_3"/>
</dbReference>
<feature type="domain" description="HTH myb-type" evidence="18">
    <location>
        <begin position="2405"/>
        <end position="2460"/>
    </location>
</feature>
<dbReference type="SUPFAM" id="SSF64484">
    <property type="entry name" value="beta and beta-prime subunits of DNA dependent RNA-polymerase"/>
    <property type="match status" value="1"/>
</dbReference>
<dbReference type="PROSITE" id="PS01166">
    <property type="entry name" value="RNA_POL_BETA"/>
    <property type="match status" value="1"/>
</dbReference>
<evidence type="ECO:0000256" key="3">
    <source>
        <dbReference type="ARBA" id="ARBA00022478"/>
    </source>
</evidence>
<comment type="caution">
    <text evidence="19">The sequence shown here is derived from an EMBL/GenBank/DDBJ whole genome shotgun (WGS) entry which is preliminary data.</text>
</comment>
<dbReference type="InterPro" id="IPR017930">
    <property type="entry name" value="Myb_dom"/>
</dbReference>
<dbReference type="InterPro" id="IPR036322">
    <property type="entry name" value="WD40_repeat_dom_sf"/>
</dbReference>
<dbReference type="Gene3D" id="3.90.1100.10">
    <property type="match status" value="2"/>
</dbReference>
<dbReference type="Pfam" id="PF04561">
    <property type="entry name" value="RNA_pol_Rpb2_2"/>
    <property type="match status" value="1"/>
</dbReference>
<feature type="domain" description="HTH myb-type" evidence="18">
    <location>
        <begin position="2359"/>
        <end position="2404"/>
    </location>
</feature>
<dbReference type="InterPro" id="IPR017884">
    <property type="entry name" value="SANT_dom"/>
</dbReference>
<evidence type="ECO:0000256" key="10">
    <source>
        <dbReference type="ARBA" id="ARBA00023163"/>
    </source>
</evidence>
<protein>
    <recommendedName>
        <fullName evidence="14">DNA-directed RNA polymerase subunit beta</fullName>
        <ecNumber evidence="14">2.7.7.6</ecNumber>
    </recommendedName>
</protein>
<feature type="domain" description="SANT" evidence="17">
    <location>
        <begin position="2412"/>
        <end position="2460"/>
    </location>
</feature>
<dbReference type="InterPro" id="IPR037033">
    <property type="entry name" value="DNA-dir_RNAP_su2_hyb_sf"/>
</dbReference>
<keyword evidence="20" id="KW-1185">Reference proteome</keyword>
<evidence type="ECO:0000256" key="15">
    <source>
        <dbReference type="SAM" id="MobiDB-lite"/>
    </source>
</evidence>
<feature type="domain" description="Myb-like" evidence="16">
    <location>
        <begin position="2150"/>
        <end position="2246"/>
    </location>
</feature>
<comment type="function">
    <text evidence="14">DNA-dependent RNA polymerase catalyzes the transcription of DNA into RNA using the four ribonucleoside triphosphates as substrates.</text>
</comment>
<feature type="region of interest" description="Disordered" evidence="15">
    <location>
        <begin position="2105"/>
        <end position="2129"/>
    </location>
</feature>
<dbReference type="SUPFAM" id="SSF50978">
    <property type="entry name" value="WD40 repeat-like"/>
    <property type="match status" value="1"/>
</dbReference>
<dbReference type="Gene3D" id="3.90.1800.10">
    <property type="entry name" value="RNA polymerase alpha subunit dimerisation domain"/>
    <property type="match status" value="1"/>
</dbReference>
<keyword evidence="3 14" id="KW-0240">DNA-directed RNA polymerase</keyword>
<feature type="domain" description="HTH myb-type" evidence="18">
    <location>
        <begin position="2300"/>
        <end position="2355"/>
    </location>
</feature>
<evidence type="ECO:0000256" key="2">
    <source>
        <dbReference type="ARBA" id="ARBA00006835"/>
    </source>
</evidence>
<dbReference type="Pfam" id="PF04565">
    <property type="entry name" value="RNA_pol_Rpb2_3"/>
    <property type="match status" value="1"/>
</dbReference>
<proteinExistence type="inferred from homology"/>
<dbReference type="InterPro" id="IPR007646">
    <property type="entry name" value="RNA_pol_Rpb2_4"/>
</dbReference>
<keyword evidence="11" id="KW-0539">Nucleus</keyword>
<dbReference type="Pfam" id="PF04563">
    <property type="entry name" value="RNA_pol_Rpb2_1"/>
    <property type="match status" value="1"/>
</dbReference>
<dbReference type="Gene3D" id="1.10.10.60">
    <property type="entry name" value="Homeodomain-like"/>
    <property type="match status" value="4"/>
</dbReference>
<dbReference type="InterPro" id="IPR015712">
    <property type="entry name" value="DNA-dir_RNA_pol_su2"/>
</dbReference>
<comment type="similarity">
    <text evidence="2 14">Belongs to the RNA polymerase beta chain family.</text>
</comment>
<dbReference type="Pfam" id="PF04566">
    <property type="entry name" value="RNA_pol_Rpb2_4"/>
    <property type="match status" value="1"/>
</dbReference>
<dbReference type="InterPro" id="IPR007641">
    <property type="entry name" value="RNA_pol_Rpb2_7"/>
</dbReference>
<evidence type="ECO:0000256" key="12">
    <source>
        <dbReference type="ARBA" id="ARBA00048552"/>
    </source>
</evidence>
<keyword evidence="4 13" id="KW-0853">WD repeat</keyword>
<evidence type="ECO:0000256" key="1">
    <source>
        <dbReference type="ARBA" id="ARBA00004123"/>
    </source>
</evidence>
<feature type="compositionally biased region" description="Polar residues" evidence="15">
    <location>
        <begin position="1894"/>
        <end position="1904"/>
    </location>
</feature>
<dbReference type="PROSITE" id="PS51294">
    <property type="entry name" value="HTH_MYB"/>
    <property type="match status" value="4"/>
</dbReference>
<dbReference type="InterPro" id="IPR007644">
    <property type="entry name" value="RNA_pol_bsu_protrusion"/>
</dbReference>
<dbReference type="InterPro" id="IPR001680">
    <property type="entry name" value="WD40_rpt"/>
</dbReference>
<dbReference type="InterPro" id="IPR037034">
    <property type="entry name" value="RNA_pol_Rpb2_2_sf"/>
</dbReference>
<feature type="repeat" description="WD" evidence="13">
    <location>
        <begin position="52"/>
        <end position="93"/>
    </location>
</feature>
<feature type="repeat" description="WD" evidence="13">
    <location>
        <begin position="530"/>
        <end position="571"/>
    </location>
</feature>
<dbReference type="EMBL" id="JADBGQ010000005">
    <property type="protein sequence ID" value="KAG5398388.1"/>
    <property type="molecule type" value="Genomic_DNA"/>
</dbReference>
<dbReference type="Gene3D" id="2.40.270.10">
    <property type="entry name" value="DNA-directed RNA polymerase, subunit 2, domain 6"/>
    <property type="match status" value="1"/>
</dbReference>
<evidence type="ECO:0000259" key="18">
    <source>
        <dbReference type="PROSITE" id="PS51294"/>
    </source>
</evidence>
<dbReference type="SUPFAM" id="SSF46689">
    <property type="entry name" value="Homeodomain-like"/>
    <property type="match status" value="4"/>
</dbReference>
<dbReference type="InterPro" id="IPR019775">
    <property type="entry name" value="WD40_repeat_CS"/>
</dbReference>
<keyword evidence="5 14" id="KW-0808">Transferase</keyword>
<dbReference type="SMART" id="SM00320">
    <property type="entry name" value="WD40"/>
    <property type="match status" value="11"/>
</dbReference>
<reference evidence="19 20" key="1">
    <citation type="submission" date="2021-03" db="EMBL/GenBank/DDBJ databases">
        <authorList>
            <person name="King G.J."/>
            <person name="Bancroft I."/>
            <person name="Baten A."/>
            <person name="Bloomfield J."/>
            <person name="Borpatragohain P."/>
            <person name="He Z."/>
            <person name="Irish N."/>
            <person name="Irwin J."/>
            <person name="Liu K."/>
            <person name="Mauleon R.P."/>
            <person name="Moore J."/>
            <person name="Morris R."/>
            <person name="Ostergaard L."/>
            <person name="Wang B."/>
            <person name="Wells R."/>
        </authorList>
    </citation>
    <scope>NUCLEOTIDE SEQUENCE [LARGE SCALE GENOMIC DNA]</scope>
    <source>
        <strain evidence="19">R-o-18</strain>
        <tissue evidence="19">Leaf</tissue>
    </source>
</reference>
<feature type="domain" description="Myb-like" evidence="16">
    <location>
        <begin position="2353"/>
        <end position="2404"/>
    </location>
</feature>
<feature type="region of interest" description="Disordered" evidence="15">
    <location>
        <begin position="1857"/>
        <end position="1920"/>
    </location>
</feature>
<keyword evidence="10 14" id="KW-0804">Transcription</keyword>
<dbReference type="InterPro" id="IPR009057">
    <property type="entry name" value="Homeodomain-like_sf"/>
</dbReference>
<dbReference type="InterPro" id="IPR007120">
    <property type="entry name" value="DNA-dir_RNAP_su2_dom"/>
</dbReference>
<sequence>MTLAETYACIPSTERGRGILISGDSKSDTMLYTNARSVVILDLNNPLKVSIYGEHAYPATVARYSPNGEWIASGDVSGTVRIWGARDDHVLKKEFKVLAGRIDDLQWSADGMRIVASGDGKGKSLVRAFMWDSGSNVGEFDGHSRRVLSCAFKPTRPFRIVTCGEDFLVNFYEGPPFKFKLSSREHSNFVNCVRYSPDGSKFITVSSDKKGIIYDGKTCEKLGELSSEDVHKGSIYAVSWSPDGKEVLTVSADKSTKVWEISDSGNGTLKTTLTCPGSSGGVDDMLVGCLWQNNHIVTVSLGGTISIFSASDLDKSPFQFSGHMKNISSLSVLRGSSDYILSGSYDGLICKWMMGRGFCGKLQRKQNSQIKCFAAHEEEIITSGFDNTISRISYQDGQVTNEESIGVGNQPNDLSLAPLSPGLLLVTFESGVVFVRGEKVVSTINLGFTVTALAVTPDGTEAIVGGQDGKLRLYSVNGDSLTEEAVLEKHRGAISVIRYSPDLSMFASADLNREAVVWDRASREMKLKNMLYHSARINCLAWSPNSTMVATGSLDTCVIVYEVDKPASTRMTIKGAHLGGVYGLGFADDTHVVSSGEDACIRSSFTERARVSPLDILETFPATTVNSSLPATAVRYLSSLSNFDSTIYLWISRNSALFVYTVSVNMTDIDIEEIEAAGEVDLRDIGEPFLQSFCKKAATSFFDEYGLVSHQLNSYNFFIEHGLQSVFESSGEMLVEPSFDPTKNKDHEWRYATVKFGEVSVDKPTLYSDDKELVFLPWHARLQNMTYSARMKVNVDVEVFVKKVVKRDKFKTGQDEYVEKQILSKKTQDIPIGRIPVMVKSVLCNTTEKGKHVESYRKGECAFDQGGYFVIKGAEKVFIAQEQMCTKRLWISNSPWTVSYRSETKRNRFIVRLSENQKAEDFKRKEKVLTVYFLSTEIPVWVLFFALGVASDKEAVDLIAFDGGDASITNSVVASIQEADSVCEDFRHGRNALAYVEQQIKGTKFPPGESVDECLSLYLFPGLKSLKQKARFLGYMVKCLFSAYAGKRKCENRDNFRNKRIELAGELLERELRVHLAHARRTMTKAMQRHLTGDGDLKPIEHYLDASIITNGLSRAFSTGAWCHPFRKMERVSGVVANLGRANPLQSLIDLRRTRQQVLYTGKVGDARYPHPSHWGRVCFLSTPDGENCGLVKNLSLLGLVSTQIMEPVVEKLFDSGMEELVDDTSTPLSGKHKVLLNGDWVGVCSDSDYFVAELKSRRRQSELPRQMEIKLDKDDKEVRIFTDAGRLLRPLMVVENLHKLKQSKPSKYTFEHLLDQGILELIGIEEEEDCTTAWGTKQLLKQQKSYTHCELDLSFLLGVSCAIVPFANHDHGRRVLYQSQKHCQQAIGFSSTNPNIRCDTLSQQLFYPQKPLFKTMASECLQKDVLFNGQNAIVAVNVHLGFNQEDSIVMNKASLERGMFRSEQIRSYKADVDSKDSEKRKKMDEVVQFGKTHSKIGRVDSLDDDGFPFVGANMHSGDIVIGRCTESGTDHSVKLKHTERGIVQKVVLSSNDDGKNYATVSLRQVRSPCLGDKFSSMHGQKGVLGYIEEQENFAFTNQGIVPDIVINPHAFPSRQTPGQLLEAALSKGIACPMQKKKGKSDAYSKVTRHATPFSTPSVDDITDQLHRAGFSRSGNERVYNGRTGEMMRSLIFMGPNFYQRLIHMSEDKVKFRNTGPVHPLTRQPVADRKRFGGIKFGEMERDCLIAHGASANLHERLFTLSDSSQMHICRNCKSAANVIERVASSGRRIRGPYCRLCESPDYVVMVNVPYGAKLLYQELFTLFESDDDDDEEEDDDGIGEDLEDLRRACIVSESNSDVVTPKSASVEPDGGGRGGEIPSDSENEDDFEMLRSLKSQLASSTSPPVGLPLPSDSESDDDFELLRSLKSQLALSMNASLPPMSLSDDEDDDSFETLRAIRRRFSAYANLDQDGAFMNDSLGKKKQVHASDNEPSREILSRSNTCESFLDQGKQAGESVGLHENSAIAPLDPTCQSSSFPEAAQAFVEAIRRNRAYQKFLRKKLTEIEAKIEQNEKHQKNVKIVVDFQASCKRITKQALSQGKDPRLQLISTPKCGPRDSSEDNDKKISPLTFGPSENSCVENYRMAIKNYPVSVNRRSWSTEENENLAKGLKQQLQETLLNEAIERYSDLEGSSDDIETINESIKNLEITPEMMRQFLPKVNWDQLASMYVKDRSAAECEARWMSSEDPLINHDPWTAEEENNLRVIIQEKGFTDWLDIAVSLGTNRTPFQCLARYQRSLNADILRKEWTAEEDDQLRAAVGLYGEKDWQTVANALEGRAGTQCSNRWKKTLHPTRTRVGKFSSDEEKRLKVAVTLFGAQNWHKIARFVPGRTSTQCREKWANCLDPNVNHGKWSKEEDAKLREAMAEHEIGNWSKIASHVPRRTDNQCRRRWMQLYPHQVPLLQEATRLRKEAIVGNFVDRESQRPALLECKFLALPEIPLEPEPEIVAVKKKRKARPKKADAECESEVSSAAKERRPKRRRKGLERCSGDVCRQENETVCENIENLDNGGEVRSLEWYKENQDNVKEKKQRRRRKSVAETSNNSTVTTDCSQVKVGVKKLTPRRKVSAVVPVENQDAPN</sequence>
<dbReference type="InterPro" id="IPR007121">
    <property type="entry name" value="RNA_pol_bsu_CS"/>
</dbReference>
<evidence type="ECO:0000256" key="4">
    <source>
        <dbReference type="ARBA" id="ARBA00022574"/>
    </source>
</evidence>
<dbReference type="PANTHER" id="PTHR20856">
    <property type="entry name" value="DNA-DIRECTED RNA POLYMERASE I SUBUNIT 2"/>
    <property type="match status" value="1"/>
</dbReference>
<feature type="domain" description="Myb-like" evidence="16">
    <location>
        <begin position="2405"/>
        <end position="2456"/>
    </location>
</feature>
<organism evidence="19 20">
    <name type="scientific">Brassica rapa subsp. trilocularis</name>
    <dbReference type="NCBI Taxonomy" id="1813537"/>
    <lineage>
        <taxon>Eukaryota</taxon>
        <taxon>Viridiplantae</taxon>
        <taxon>Streptophyta</taxon>
        <taxon>Embryophyta</taxon>
        <taxon>Tracheophyta</taxon>
        <taxon>Spermatophyta</taxon>
        <taxon>Magnoliopsida</taxon>
        <taxon>eudicotyledons</taxon>
        <taxon>Gunneridae</taxon>
        <taxon>Pentapetalae</taxon>
        <taxon>rosids</taxon>
        <taxon>malvids</taxon>
        <taxon>Brassicales</taxon>
        <taxon>Brassicaceae</taxon>
        <taxon>Brassiceae</taxon>
        <taxon>Brassica</taxon>
    </lineage>
</organism>
<evidence type="ECO:0000256" key="13">
    <source>
        <dbReference type="PROSITE-ProRule" id="PRU00221"/>
    </source>
</evidence>
<evidence type="ECO:0000256" key="7">
    <source>
        <dbReference type="ARBA" id="ARBA00022723"/>
    </source>
</evidence>
<evidence type="ECO:0000256" key="5">
    <source>
        <dbReference type="ARBA" id="ARBA00022679"/>
    </source>
</evidence>
<feature type="region of interest" description="Disordered" evidence="15">
    <location>
        <begin position="2582"/>
        <end position="2609"/>
    </location>
</feature>
<dbReference type="InterPro" id="IPR001005">
    <property type="entry name" value="SANT/Myb"/>
</dbReference>
<evidence type="ECO:0000259" key="16">
    <source>
        <dbReference type="PROSITE" id="PS50090"/>
    </source>
</evidence>
<evidence type="ECO:0000259" key="17">
    <source>
        <dbReference type="PROSITE" id="PS51293"/>
    </source>
</evidence>
<evidence type="ECO:0000256" key="11">
    <source>
        <dbReference type="ARBA" id="ARBA00023242"/>
    </source>
</evidence>
<dbReference type="SMART" id="SM00717">
    <property type="entry name" value="SANT"/>
    <property type="match status" value="5"/>
</dbReference>
<keyword evidence="8" id="KW-0677">Repeat</keyword>
<name>A0ABQ7MI15_BRACM</name>
<comment type="subcellular location">
    <subcellularLocation>
        <location evidence="1">Nucleus</location>
    </subcellularLocation>
</comment>
<dbReference type="Pfam" id="PF00249">
    <property type="entry name" value="Myb_DNA-binding"/>
    <property type="match status" value="4"/>
</dbReference>
<gene>
    <name evidence="19" type="primary">A05p041350.1_BraROA</name>
    <name evidence="19" type="ORF">IGI04_020202</name>
</gene>
<dbReference type="InterPro" id="IPR015943">
    <property type="entry name" value="WD40/YVTN_repeat-like_dom_sf"/>
</dbReference>